<reference evidence="1 2" key="1">
    <citation type="journal article" date="2019" name="Commun. Biol.">
        <title>The bagworm genome reveals a unique fibroin gene that provides high tensile strength.</title>
        <authorList>
            <person name="Kono N."/>
            <person name="Nakamura H."/>
            <person name="Ohtoshi R."/>
            <person name="Tomita M."/>
            <person name="Numata K."/>
            <person name="Arakawa K."/>
        </authorList>
    </citation>
    <scope>NUCLEOTIDE SEQUENCE [LARGE SCALE GENOMIC DNA]</scope>
</reference>
<dbReference type="Proteomes" id="UP000299102">
    <property type="component" value="Unassembled WGS sequence"/>
</dbReference>
<evidence type="ECO:0000313" key="1">
    <source>
        <dbReference type="EMBL" id="GBP16875.1"/>
    </source>
</evidence>
<proteinExistence type="predicted"/>
<evidence type="ECO:0000313" key="2">
    <source>
        <dbReference type="Proteomes" id="UP000299102"/>
    </source>
</evidence>
<protein>
    <submittedName>
        <fullName evidence="1">Uncharacterized protein</fullName>
    </submittedName>
</protein>
<keyword evidence="2" id="KW-1185">Reference proteome</keyword>
<comment type="caution">
    <text evidence="1">The sequence shown here is derived from an EMBL/GenBank/DDBJ whole genome shotgun (WGS) entry which is preliminary data.</text>
</comment>
<organism evidence="1 2">
    <name type="scientific">Eumeta variegata</name>
    <name type="common">Bagworm moth</name>
    <name type="synonym">Eumeta japonica</name>
    <dbReference type="NCBI Taxonomy" id="151549"/>
    <lineage>
        <taxon>Eukaryota</taxon>
        <taxon>Metazoa</taxon>
        <taxon>Ecdysozoa</taxon>
        <taxon>Arthropoda</taxon>
        <taxon>Hexapoda</taxon>
        <taxon>Insecta</taxon>
        <taxon>Pterygota</taxon>
        <taxon>Neoptera</taxon>
        <taxon>Endopterygota</taxon>
        <taxon>Lepidoptera</taxon>
        <taxon>Glossata</taxon>
        <taxon>Ditrysia</taxon>
        <taxon>Tineoidea</taxon>
        <taxon>Psychidae</taxon>
        <taxon>Oiketicinae</taxon>
        <taxon>Eumeta</taxon>
    </lineage>
</organism>
<name>A0A4C1TSA0_EUMVA</name>
<accession>A0A4C1TSA0</accession>
<dbReference type="EMBL" id="BGZK01006150">
    <property type="protein sequence ID" value="GBP16875.1"/>
    <property type="molecule type" value="Genomic_DNA"/>
</dbReference>
<dbReference type="OrthoDB" id="8045506at2759"/>
<dbReference type="AlphaFoldDB" id="A0A4C1TSA0"/>
<gene>
    <name evidence="1" type="ORF">EVAR_101590_1</name>
</gene>
<sequence>MPTNNTPPQIDEDYDEGFSKEIARESESIANSLGDTNSAASSSIEDKRMPVHCNRIVYDQLQDQQSPFKRSLNVSLLNLNEQQLNNDENEINNKGLKILFACIWAV</sequence>